<dbReference type="PANTHER" id="PTHR11219">
    <property type="entry name" value="TENEURIN AND N-ACETYLGLUCOSAMINE-1-PHOSPHODIESTER ALPHA-N-ACETYLGLUCOSAMINIDASE"/>
    <property type="match status" value="1"/>
</dbReference>
<feature type="region of interest" description="Disordered" evidence="4">
    <location>
        <begin position="247"/>
        <end position="287"/>
    </location>
</feature>
<keyword evidence="1" id="KW-0245">EGF-like domain</keyword>
<dbReference type="PANTHER" id="PTHR11219:SF8">
    <property type="entry name" value="TENEURIN-2"/>
    <property type="match status" value="1"/>
</dbReference>
<dbReference type="GO" id="GO:0043005">
    <property type="term" value="C:neuron projection"/>
    <property type="evidence" value="ECO:0007669"/>
    <property type="project" value="TreeGrafter"/>
</dbReference>
<dbReference type="InterPro" id="IPR056823">
    <property type="entry name" value="TEN-like_YD-shell"/>
</dbReference>
<comment type="caution">
    <text evidence="7">The sequence shown here is derived from an EMBL/GenBank/DDBJ whole genome shotgun (WGS) entry which is preliminary data.</text>
</comment>
<dbReference type="Pfam" id="PF23538">
    <property type="entry name" value="Teneurin_ABD"/>
    <property type="match status" value="1"/>
</dbReference>
<dbReference type="GO" id="GO:0050839">
    <property type="term" value="F:cell adhesion molecule binding"/>
    <property type="evidence" value="ECO:0007669"/>
    <property type="project" value="TreeGrafter"/>
</dbReference>
<dbReference type="GO" id="GO:0048666">
    <property type="term" value="P:neuron development"/>
    <property type="evidence" value="ECO:0007669"/>
    <property type="project" value="TreeGrafter"/>
</dbReference>
<keyword evidence="2" id="KW-0677">Repeat</keyword>
<evidence type="ECO:0000259" key="5">
    <source>
        <dbReference type="Pfam" id="PF15636"/>
    </source>
</evidence>
<dbReference type="InterPro" id="IPR022385">
    <property type="entry name" value="Rhs_assc_core"/>
</dbReference>
<dbReference type="Pfam" id="PF25023">
    <property type="entry name" value="TEN_YD-shell"/>
    <property type="match status" value="1"/>
</dbReference>
<evidence type="ECO:0000256" key="4">
    <source>
        <dbReference type="SAM" id="MobiDB-lite"/>
    </source>
</evidence>
<dbReference type="InterPro" id="IPR051216">
    <property type="entry name" value="Teneurin"/>
</dbReference>
<evidence type="ECO:0000256" key="2">
    <source>
        <dbReference type="ARBA" id="ARBA00022737"/>
    </source>
</evidence>
<protein>
    <submittedName>
        <fullName evidence="7">Uncharacterized protein</fullName>
    </submittedName>
</protein>
<proteinExistence type="predicted"/>
<feature type="compositionally biased region" description="Low complexity" evidence="4">
    <location>
        <begin position="276"/>
        <end position="287"/>
    </location>
</feature>
<dbReference type="NCBIfam" id="TIGR03696">
    <property type="entry name" value="Rhs_assc_core"/>
    <property type="match status" value="1"/>
</dbReference>
<reference evidence="8" key="1">
    <citation type="journal article" date="2019" name="IScience">
        <title>Narwhal Genome Reveals Long-Term Low Genetic Diversity despite Current Large Abundance Size.</title>
        <authorList>
            <person name="Westbury M.V."/>
            <person name="Petersen B."/>
            <person name="Garde E."/>
            <person name="Heide-Jorgensen M.P."/>
            <person name="Lorenzen E.D."/>
        </authorList>
    </citation>
    <scope>NUCLEOTIDE SEQUENCE [LARGE SCALE GENOMIC DNA]</scope>
</reference>
<dbReference type="Pfam" id="PF15636">
    <property type="entry name" value="Tox-GHH"/>
    <property type="match status" value="1"/>
</dbReference>
<dbReference type="GO" id="GO:0042803">
    <property type="term" value="F:protein homodimerization activity"/>
    <property type="evidence" value="ECO:0007669"/>
    <property type="project" value="TreeGrafter"/>
</dbReference>
<feature type="domain" description="Tox-GHH" evidence="5">
    <location>
        <begin position="1319"/>
        <end position="1396"/>
    </location>
</feature>
<name>A0A4U1FQC1_MONMO</name>
<evidence type="ECO:0000256" key="1">
    <source>
        <dbReference type="ARBA" id="ARBA00022536"/>
    </source>
</evidence>
<feature type="non-terminal residue" evidence="7">
    <location>
        <position position="1"/>
    </location>
</feature>
<keyword evidence="3" id="KW-1015">Disulfide bond</keyword>
<accession>A0A4U1FQC1</accession>
<evidence type="ECO:0000256" key="3">
    <source>
        <dbReference type="ARBA" id="ARBA00023157"/>
    </source>
</evidence>
<gene>
    <name evidence="7" type="ORF">EI555_003060</name>
</gene>
<dbReference type="GO" id="GO:0007157">
    <property type="term" value="P:heterophilic cell-cell adhesion via plasma membrane cell adhesion molecules"/>
    <property type="evidence" value="ECO:0007669"/>
    <property type="project" value="TreeGrafter"/>
</dbReference>
<dbReference type="Gene3D" id="2.180.10.10">
    <property type="entry name" value="RHS repeat-associated core"/>
    <property type="match status" value="1"/>
</dbReference>
<evidence type="ECO:0000313" key="8">
    <source>
        <dbReference type="Proteomes" id="UP000308365"/>
    </source>
</evidence>
<organism evidence="7 8">
    <name type="scientific">Monodon monoceros</name>
    <name type="common">Narwhal</name>
    <name type="synonym">Ceratodon monodon</name>
    <dbReference type="NCBI Taxonomy" id="40151"/>
    <lineage>
        <taxon>Eukaryota</taxon>
        <taxon>Metazoa</taxon>
        <taxon>Chordata</taxon>
        <taxon>Craniata</taxon>
        <taxon>Vertebrata</taxon>
        <taxon>Euteleostomi</taxon>
        <taxon>Mammalia</taxon>
        <taxon>Eutheria</taxon>
        <taxon>Laurasiatheria</taxon>
        <taxon>Artiodactyla</taxon>
        <taxon>Whippomorpha</taxon>
        <taxon>Cetacea</taxon>
        <taxon>Odontoceti</taxon>
        <taxon>Monodontidae</taxon>
        <taxon>Monodon</taxon>
    </lineage>
</organism>
<dbReference type="InterPro" id="IPR028916">
    <property type="entry name" value="Tox-GHH_dom"/>
</dbReference>
<sequence>EGARRRVPSVMGHGLASEVQQLLHNKFVAILVDLVQRTVYKDLVRLLQKDCLLTLSQLKAKGEYGFEQEELVQGGKQGRMHNGTHTARCATPGALLLPDARVLLTRDYLEAILEELHSGELDPNLVIMSSCLWGLTRYAEDSWPNYLQNLESLFGRLCQSCLLVWNTAMPMGDNITSGFLPPELRPAASTLKTNVIETTFYSSDEAQKHGSDRVRWNEHAHQQFSQLLLPHVANAWGVELPRHDPVGKCINDGPARGGPGKRLERQPPLKGGLQRSTSLPSSPTPASTWVLPLAPHTISPPTPVPTPVPTTLSHPLSRDHPFQLNQFSLNQFHSDIPPKLPRQNLPLKLTLCLVPSHLGLPSPDPVISSRPLWSTGVFPGIVPVAPMCPGEGGPELPREGPQPMESQGLNRLTWDFLLMHMDWTDHLTLPKQTDLVHGRNLLSIDYDRNIRTEKIYDDHRKFTLRIIYDQVGRPFLWLPSSGLAAVNVSYFFNGRLAGLQRGAMSERTDIDKQGRIVSRMFADGKVWSYSYLDKSMVLLLQSQRQYIFEYDSSERLHAVTMPSVARHSMSTHTSIGYIRNTYNPPESNASVIFDYSDDGRILKTSFLGTGRQVFYKYGKLSKLSEIVYDSTAITFGYDETTGVLKMVSLQSGGFSCTIRYRKIGPLVDKQIYRFSEEGMVNARFEYTYHDNSFRIASVKPVISETPLPVDLYRYDEISGKVEHFGKFGVIYYDINQIITTAVMTLSKHFDTHGRIKEVQYEMFRSLMYWMTVQYDSMGRVIKRELKLGPYANTTKYTYDYDGDGQLQSVAVNDRPTWRYSYDLNGNLHLLNPGNSVRLMPLRYDLRDRITRLGDVQYKIDDDGYLCQRGADIFEYNSKGLLTRAYNKASGWSVQYRYDGVGRRASYKTNLGHHLQYFYSDLHNPTRITHVYNHSNSEITSLYYDLQGHLFAMESSSGEEYYVASDNTGTPLAVFSINGLMVKQLQYTAYGEIYHDSNPDFQMVIGFHGGLYDPLTKLVHFTQRDYDVLAGRWTSPDYTMWKNVGKEPAPFNLYMFKSNNPLSNELDLKNYVTDVKSWLVMFGFQLSNIIPGFPRAKMYFVPPPYELSESQASENGQNPMTISIRFGKQNRVGAKGTSVAEENIGAGYKRGVKRGVQQTTERHNQAFMALEGQVISKKLHTSIREKAGHWFATTTPIIGKGIMFAIKEGRVTTGMSSIAGEDSRKVASVLNNAYYLDKMHYSIEGKDTHYFVKIGSADGDLVTLGTTIGRKVLESGVNVTVSQPTLLVNGRTRRFTNIEFQYSTLLLSIRYGLTPDTLDEEKARILDQARQRALGTAWAKEQQKARDGREGSRLWTEGEKQQLLSTGRVQGYEGYYVLPVEQYPELADSSSNIQFLRQNEMGKR</sequence>
<dbReference type="EMBL" id="RWIC01000028">
    <property type="protein sequence ID" value="TKC52445.1"/>
    <property type="molecule type" value="Genomic_DNA"/>
</dbReference>
<dbReference type="Proteomes" id="UP000308365">
    <property type="component" value="Unassembled WGS sequence"/>
</dbReference>
<evidence type="ECO:0000259" key="6">
    <source>
        <dbReference type="Pfam" id="PF25023"/>
    </source>
</evidence>
<evidence type="ECO:0000313" key="7">
    <source>
        <dbReference type="EMBL" id="TKC52445.1"/>
    </source>
</evidence>
<dbReference type="GO" id="GO:0046982">
    <property type="term" value="F:protein heterodimerization activity"/>
    <property type="evidence" value="ECO:0007669"/>
    <property type="project" value="TreeGrafter"/>
</dbReference>
<feature type="domain" description="Teneurin-like YD-shell" evidence="6">
    <location>
        <begin position="407"/>
        <end position="1060"/>
    </location>
</feature>